<dbReference type="InterPro" id="IPR015943">
    <property type="entry name" value="WD40/YVTN_repeat-like_dom_sf"/>
</dbReference>
<keyword evidence="2" id="KW-0677">Repeat</keyword>
<dbReference type="PROSITE" id="PS50294">
    <property type="entry name" value="WD_REPEATS_REGION"/>
    <property type="match status" value="1"/>
</dbReference>
<dbReference type="InterPro" id="IPR052234">
    <property type="entry name" value="U5_snRNP_Component"/>
</dbReference>
<dbReference type="EMBL" id="BKCJ010256743">
    <property type="protein sequence ID" value="GEZ24704.1"/>
    <property type="molecule type" value="Genomic_DNA"/>
</dbReference>
<dbReference type="InterPro" id="IPR019775">
    <property type="entry name" value="WD40_repeat_CS"/>
</dbReference>
<dbReference type="PANTHER" id="PTHR44006">
    <property type="entry name" value="U5 SMALL NUCLEAR RIBONUCLEOPROTEIN 40 KDA PROTEIN"/>
    <property type="match status" value="1"/>
</dbReference>
<dbReference type="Gene3D" id="2.130.10.10">
    <property type="entry name" value="YVTN repeat-like/Quinoprotein amine dehydrogenase"/>
    <property type="match status" value="1"/>
</dbReference>
<gene>
    <name evidence="4" type="ORF">Tci_496677</name>
    <name evidence="5" type="ORF">Tci_496692</name>
</gene>
<dbReference type="InterPro" id="IPR036322">
    <property type="entry name" value="WD40_repeat_dom_sf"/>
</dbReference>
<dbReference type="GO" id="GO:0003723">
    <property type="term" value="F:RNA binding"/>
    <property type="evidence" value="ECO:0007669"/>
    <property type="project" value="TreeGrafter"/>
</dbReference>
<evidence type="ECO:0000313" key="4">
    <source>
        <dbReference type="EMBL" id="GEZ24704.1"/>
    </source>
</evidence>
<dbReference type="PROSITE" id="PS00678">
    <property type="entry name" value="WD_REPEATS_1"/>
    <property type="match status" value="1"/>
</dbReference>
<name>A0A699I5Z4_TANCI</name>
<keyword evidence="1 3" id="KW-0853">WD repeat</keyword>
<comment type="caution">
    <text evidence="5">The sequence shown here is derived from an EMBL/GenBank/DDBJ whole genome shotgun (WGS) entry which is preliminary data.</text>
</comment>
<proteinExistence type="predicted"/>
<dbReference type="InterPro" id="IPR001680">
    <property type="entry name" value="WD40_rpt"/>
</dbReference>
<dbReference type="Pfam" id="PF00400">
    <property type="entry name" value="WD40"/>
    <property type="match status" value="1"/>
</dbReference>
<evidence type="ECO:0000313" key="5">
    <source>
        <dbReference type="EMBL" id="GEZ24719.1"/>
    </source>
</evidence>
<dbReference type="SMART" id="SM00320">
    <property type="entry name" value="WD40"/>
    <property type="match status" value="1"/>
</dbReference>
<protein>
    <submittedName>
        <fullName evidence="5">Uncharacterized protein</fullName>
    </submittedName>
</protein>
<accession>A0A699I5Z4</accession>
<dbReference type="SUPFAM" id="SSF50978">
    <property type="entry name" value="WD40 repeat-like"/>
    <property type="match status" value="1"/>
</dbReference>
<organism evidence="5">
    <name type="scientific">Tanacetum cinerariifolium</name>
    <name type="common">Dalmatian daisy</name>
    <name type="synonym">Chrysanthemum cinerariifolium</name>
    <dbReference type="NCBI Taxonomy" id="118510"/>
    <lineage>
        <taxon>Eukaryota</taxon>
        <taxon>Viridiplantae</taxon>
        <taxon>Streptophyta</taxon>
        <taxon>Embryophyta</taxon>
        <taxon>Tracheophyta</taxon>
        <taxon>Spermatophyta</taxon>
        <taxon>Magnoliopsida</taxon>
        <taxon>eudicotyledons</taxon>
        <taxon>Gunneridae</taxon>
        <taxon>Pentapetalae</taxon>
        <taxon>asterids</taxon>
        <taxon>campanulids</taxon>
        <taxon>Asterales</taxon>
        <taxon>Asteraceae</taxon>
        <taxon>Asteroideae</taxon>
        <taxon>Anthemideae</taxon>
        <taxon>Anthemidinae</taxon>
        <taxon>Tanacetum</taxon>
    </lineage>
</organism>
<evidence type="ECO:0000256" key="1">
    <source>
        <dbReference type="ARBA" id="ARBA00022574"/>
    </source>
</evidence>
<dbReference type="EMBL" id="BKCJ010256757">
    <property type="protein sequence ID" value="GEZ24719.1"/>
    <property type="molecule type" value="Genomic_DNA"/>
</dbReference>
<sequence>MLKAVTAMVQQAMQSIDHTPYIKTKIELIKPFNSVSVGNVTAVAFSDTSDKIYSGGIDNVVKVWDLRRNKVTMTLEGHQNMITDNGGTPSQRRTEPGQVWLLLMLARWIVIVFGGDDGGGRAPLEADAFLAEGEELYICHH</sequence>
<evidence type="ECO:0000256" key="3">
    <source>
        <dbReference type="PROSITE-ProRule" id="PRU00221"/>
    </source>
</evidence>
<feature type="repeat" description="WD" evidence="3">
    <location>
        <begin position="40"/>
        <end position="74"/>
    </location>
</feature>
<dbReference type="GO" id="GO:0071013">
    <property type="term" value="C:catalytic step 2 spliceosome"/>
    <property type="evidence" value="ECO:0007669"/>
    <property type="project" value="TreeGrafter"/>
</dbReference>
<dbReference type="PROSITE" id="PS50082">
    <property type="entry name" value="WD_REPEATS_2"/>
    <property type="match status" value="1"/>
</dbReference>
<dbReference type="PANTHER" id="PTHR44006:SF1">
    <property type="entry name" value="U5 SMALL NUCLEAR RIBONUCLEOPROTEIN 40 KDA PROTEIN"/>
    <property type="match status" value="1"/>
</dbReference>
<reference evidence="5" key="1">
    <citation type="journal article" date="2019" name="Sci. Rep.">
        <title>Draft genome of Tanacetum cinerariifolium, the natural source of mosquito coil.</title>
        <authorList>
            <person name="Yamashiro T."/>
            <person name="Shiraishi A."/>
            <person name="Satake H."/>
            <person name="Nakayama K."/>
        </authorList>
    </citation>
    <scope>NUCLEOTIDE SEQUENCE</scope>
</reference>
<evidence type="ECO:0000256" key="2">
    <source>
        <dbReference type="ARBA" id="ARBA00022737"/>
    </source>
</evidence>
<dbReference type="AlphaFoldDB" id="A0A699I5Z4"/>